<dbReference type="CDD" id="cd01392">
    <property type="entry name" value="HTH_LacI"/>
    <property type="match status" value="1"/>
</dbReference>
<gene>
    <name evidence="6" type="ORF">HNQ52_002488</name>
</gene>
<dbReference type="Pfam" id="PF00356">
    <property type="entry name" value="LacI"/>
    <property type="match status" value="1"/>
</dbReference>
<evidence type="ECO:0000256" key="2">
    <source>
        <dbReference type="ARBA" id="ARBA00023125"/>
    </source>
</evidence>
<feature type="compositionally biased region" description="Low complexity" evidence="4">
    <location>
        <begin position="8"/>
        <end position="23"/>
    </location>
</feature>
<feature type="region of interest" description="Disordered" evidence="4">
    <location>
        <begin position="1"/>
        <end position="23"/>
    </location>
</feature>
<dbReference type="PROSITE" id="PS00356">
    <property type="entry name" value="HTH_LACI_1"/>
    <property type="match status" value="1"/>
</dbReference>
<dbReference type="InterPro" id="IPR010982">
    <property type="entry name" value="Lambda_DNA-bd_dom_sf"/>
</dbReference>
<evidence type="ECO:0000256" key="1">
    <source>
        <dbReference type="ARBA" id="ARBA00023015"/>
    </source>
</evidence>
<dbReference type="Proteomes" id="UP000521199">
    <property type="component" value="Unassembled WGS sequence"/>
</dbReference>
<dbReference type="PANTHER" id="PTHR30146">
    <property type="entry name" value="LACI-RELATED TRANSCRIPTIONAL REPRESSOR"/>
    <property type="match status" value="1"/>
</dbReference>
<evidence type="ECO:0000313" key="6">
    <source>
        <dbReference type="EMBL" id="MBB5208938.1"/>
    </source>
</evidence>
<keyword evidence="3" id="KW-0804">Transcription</keyword>
<dbReference type="SUPFAM" id="SSF53822">
    <property type="entry name" value="Periplasmic binding protein-like I"/>
    <property type="match status" value="1"/>
</dbReference>
<evidence type="ECO:0000256" key="4">
    <source>
        <dbReference type="SAM" id="MobiDB-lite"/>
    </source>
</evidence>
<dbReference type="Gene3D" id="3.40.50.2300">
    <property type="match status" value="2"/>
</dbReference>
<dbReference type="RefSeq" id="WP_183961481.1">
    <property type="nucleotide sequence ID" value="NZ_JACHHP010000004.1"/>
</dbReference>
<dbReference type="CDD" id="cd01545">
    <property type="entry name" value="PBP1_SalR"/>
    <property type="match status" value="1"/>
</dbReference>
<keyword evidence="7" id="KW-1185">Reference proteome</keyword>
<dbReference type="PROSITE" id="PS50932">
    <property type="entry name" value="HTH_LACI_2"/>
    <property type="match status" value="1"/>
</dbReference>
<name>A0A7W8DA44_9GAMM</name>
<accession>A0A7W8DA44</accession>
<protein>
    <submittedName>
        <fullName evidence="6">LacI family transcriptional regulator</fullName>
    </submittedName>
</protein>
<dbReference type="PRINTS" id="PR00036">
    <property type="entry name" value="HTHLACI"/>
</dbReference>
<comment type="caution">
    <text evidence="6">The sequence shown here is derived from an EMBL/GenBank/DDBJ whole genome shotgun (WGS) entry which is preliminary data.</text>
</comment>
<dbReference type="GO" id="GO:0000976">
    <property type="term" value="F:transcription cis-regulatory region binding"/>
    <property type="evidence" value="ECO:0007669"/>
    <property type="project" value="TreeGrafter"/>
</dbReference>
<reference evidence="6 7" key="1">
    <citation type="submission" date="2020-08" db="EMBL/GenBank/DDBJ databases">
        <title>Genomic Encyclopedia of Type Strains, Phase IV (KMG-IV): sequencing the most valuable type-strain genomes for metagenomic binning, comparative biology and taxonomic classification.</title>
        <authorList>
            <person name="Goeker M."/>
        </authorList>
    </citation>
    <scope>NUCLEOTIDE SEQUENCE [LARGE SCALE GENOMIC DNA]</scope>
    <source>
        <strain evidence="6 7">DSM 24163</strain>
    </source>
</reference>
<dbReference type="InterPro" id="IPR046335">
    <property type="entry name" value="LacI/GalR-like_sensor"/>
</dbReference>
<evidence type="ECO:0000256" key="3">
    <source>
        <dbReference type="ARBA" id="ARBA00023163"/>
    </source>
</evidence>
<dbReference type="InterPro" id="IPR000843">
    <property type="entry name" value="HTH_LacI"/>
</dbReference>
<organism evidence="6 7">
    <name type="scientific">Chiayiivirga flava</name>
    <dbReference type="NCBI Taxonomy" id="659595"/>
    <lineage>
        <taxon>Bacteria</taxon>
        <taxon>Pseudomonadati</taxon>
        <taxon>Pseudomonadota</taxon>
        <taxon>Gammaproteobacteria</taxon>
        <taxon>Lysobacterales</taxon>
        <taxon>Lysobacteraceae</taxon>
        <taxon>Chiayiivirga</taxon>
    </lineage>
</organism>
<dbReference type="GO" id="GO:0003700">
    <property type="term" value="F:DNA-binding transcription factor activity"/>
    <property type="evidence" value="ECO:0007669"/>
    <property type="project" value="TreeGrafter"/>
</dbReference>
<dbReference type="PANTHER" id="PTHR30146:SF153">
    <property type="entry name" value="LACTOSE OPERON REPRESSOR"/>
    <property type="match status" value="1"/>
</dbReference>
<evidence type="ECO:0000259" key="5">
    <source>
        <dbReference type="PROSITE" id="PS50932"/>
    </source>
</evidence>
<feature type="domain" description="HTH lacI-type" evidence="5">
    <location>
        <begin position="24"/>
        <end position="78"/>
    </location>
</feature>
<proteinExistence type="predicted"/>
<keyword evidence="1" id="KW-0805">Transcription regulation</keyword>
<evidence type="ECO:0000313" key="7">
    <source>
        <dbReference type="Proteomes" id="UP000521199"/>
    </source>
</evidence>
<dbReference type="EMBL" id="JACHHP010000004">
    <property type="protein sequence ID" value="MBB5208938.1"/>
    <property type="molecule type" value="Genomic_DNA"/>
</dbReference>
<dbReference type="SMART" id="SM00354">
    <property type="entry name" value="HTH_LACI"/>
    <property type="match status" value="1"/>
</dbReference>
<dbReference type="Gene3D" id="1.10.260.40">
    <property type="entry name" value="lambda repressor-like DNA-binding domains"/>
    <property type="match status" value="1"/>
</dbReference>
<keyword evidence="2" id="KW-0238">DNA-binding</keyword>
<sequence length="358" mass="39097">MTTRRPRTAASDTADPPAADGGASTINDIARLAGVSKKTVSRVINRSPLVRPDTREKVEALMEKVGYVPDPMARGLAFRKSFLIGMVSDNPNAQYIVNMQNGALDGLRGSGYELVVHPCDSKSADYIAGVRRFVLQHRLAGVFLVPRVSEDEALVDMLREIGCRYARIAAVSLDEPWRMITTNDRDGAVEVAKYLDSLGHRNIGLITGPTRYLSARERGGGFLEALRARGVELGADHVVEGGYTFESGVACAERLLALTPRPTAIFALNDEMAAGVCKAAFRLGLRIPEDLSVVGFDDSPLASRLWPSLTTVRLPIREMGMLAAQLLQREENRKQTPPLVTPHLVIRESCQPPVAERR</sequence>
<dbReference type="Pfam" id="PF13377">
    <property type="entry name" value="Peripla_BP_3"/>
    <property type="match status" value="1"/>
</dbReference>
<dbReference type="SUPFAM" id="SSF47413">
    <property type="entry name" value="lambda repressor-like DNA-binding domains"/>
    <property type="match status" value="1"/>
</dbReference>
<dbReference type="AlphaFoldDB" id="A0A7W8DA44"/>
<dbReference type="InterPro" id="IPR028082">
    <property type="entry name" value="Peripla_BP_I"/>
</dbReference>